<reference evidence="12 13" key="1">
    <citation type="submission" date="2022-07" db="EMBL/GenBank/DDBJ databases">
        <authorList>
            <person name="Xamxidin M."/>
            <person name="Wu M."/>
        </authorList>
    </citation>
    <scope>NUCLEOTIDE SEQUENCE [LARGE SCALE GENOMIC DNA]</scope>
    <source>
        <strain evidence="12 13">NBRC 111650</strain>
    </source>
</reference>
<dbReference type="SUPFAM" id="SSF53474">
    <property type="entry name" value="alpha/beta-Hydrolases"/>
    <property type="match status" value="1"/>
</dbReference>
<keyword evidence="13" id="KW-1185">Reference proteome</keyword>
<dbReference type="PANTHER" id="PTHR43722:SF1">
    <property type="entry name" value="PROLINE IMINOPEPTIDASE"/>
    <property type="match status" value="1"/>
</dbReference>
<evidence type="ECO:0000313" key="12">
    <source>
        <dbReference type="EMBL" id="MCQ8896103.1"/>
    </source>
</evidence>
<dbReference type="InterPro" id="IPR005944">
    <property type="entry name" value="Pro_iminopeptidase"/>
</dbReference>
<evidence type="ECO:0000256" key="7">
    <source>
        <dbReference type="ARBA" id="ARBA00022490"/>
    </source>
</evidence>
<evidence type="ECO:0000256" key="2">
    <source>
        <dbReference type="ARBA" id="ARBA00004496"/>
    </source>
</evidence>
<sequence>MPDGIPLSRFNQAYSGPGRIGLWKEPSFILDLGGNLAVWCEPSDPASPHRSATPWMVLHGGPGGRLSAAHVAPLRQLGLPWFGFDQRNSGLSEDIDFSAIDTQRFIDDALQLADHLCIDRFHILGGSWGATLALALAAHAPQRVAGLVLRAPFIPWVPRVDAFIGELEQQDPALFKRAFRPGARGRSVFESVLSGSTAEQVLAVRVWNALEMGLLQWARPSTAIHLPDLTPDQQDALLRKYRLQAHFLMHGCFISTEQWVRDVEICATAAWPVAIIQGQKDRICPPGGAIFLSEMLPNSTLHLHADLGHLPDSSTMVQAVSQAVFQLLDV</sequence>
<dbReference type="InterPro" id="IPR002410">
    <property type="entry name" value="Peptidase_S33"/>
</dbReference>
<evidence type="ECO:0000256" key="4">
    <source>
        <dbReference type="ARBA" id="ARBA00012568"/>
    </source>
</evidence>
<proteinExistence type="inferred from homology"/>
<evidence type="ECO:0000256" key="5">
    <source>
        <dbReference type="ARBA" id="ARBA00021843"/>
    </source>
</evidence>
<keyword evidence="8" id="KW-0645">Protease</keyword>
<evidence type="ECO:0000256" key="9">
    <source>
        <dbReference type="ARBA" id="ARBA00022801"/>
    </source>
</evidence>
<dbReference type="PANTHER" id="PTHR43722">
    <property type="entry name" value="PROLINE IMINOPEPTIDASE"/>
    <property type="match status" value="1"/>
</dbReference>
<organism evidence="12 13">
    <name type="scientific">Limnobacter humi</name>
    <dbReference type="NCBI Taxonomy" id="1778671"/>
    <lineage>
        <taxon>Bacteria</taxon>
        <taxon>Pseudomonadati</taxon>
        <taxon>Pseudomonadota</taxon>
        <taxon>Betaproteobacteria</taxon>
        <taxon>Burkholderiales</taxon>
        <taxon>Burkholderiaceae</taxon>
        <taxon>Limnobacter</taxon>
    </lineage>
</organism>
<evidence type="ECO:0000256" key="3">
    <source>
        <dbReference type="ARBA" id="ARBA00010088"/>
    </source>
</evidence>
<dbReference type="Proteomes" id="UP001204142">
    <property type="component" value="Unassembled WGS sequence"/>
</dbReference>
<name>A0ABT1WF04_9BURK</name>
<evidence type="ECO:0000259" key="11">
    <source>
        <dbReference type="Pfam" id="PF00561"/>
    </source>
</evidence>
<evidence type="ECO:0000256" key="8">
    <source>
        <dbReference type="ARBA" id="ARBA00022670"/>
    </source>
</evidence>
<comment type="subcellular location">
    <subcellularLocation>
        <location evidence="2">Cytoplasm</location>
    </subcellularLocation>
</comment>
<dbReference type="EC" id="3.4.11.5" evidence="4"/>
<dbReference type="InterPro" id="IPR029058">
    <property type="entry name" value="AB_hydrolase_fold"/>
</dbReference>
<dbReference type="Gene3D" id="3.40.50.1820">
    <property type="entry name" value="alpha/beta hydrolase"/>
    <property type="match status" value="1"/>
</dbReference>
<keyword evidence="9 12" id="KW-0378">Hydrolase</keyword>
<comment type="similarity">
    <text evidence="3">Belongs to the peptidase S33 family.</text>
</comment>
<keyword evidence="6" id="KW-0031">Aminopeptidase</keyword>
<dbReference type="RefSeq" id="WP_256763856.1">
    <property type="nucleotide sequence ID" value="NZ_JANIGO010000002.1"/>
</dbReference>
<keyword evidence="7" id="KW-0963">Cytoplasm</keyword>
<evidence type="ECO:0000256" key="10">
    <source>
        <dbReference type="ARBA" id="ARBA00029605"/>
    </source>
</evidence>
<evidence type="ECO:0000256" key="1">
    <source>
        <dbReference type="ARBA" id="ARBA00001585"/>
    </source>
</evidence>
<dbReference type="GO" id="GO:0016787">
    <property type="term" value="F:hydrolase activity"/>
    <property type="evidence" value="ECO:0007669"/>
    <property type="project" value="UniProtKB-KW"/>
</dbReference>
<dbReference type="InterPro" id="IPR000073">
    <property type="entry name" value="AB_hydrolase_1"/>
</dbReference>
<dbReference type="PRINTS" id="PR00793">
    <property type="entry name" value="PROAMNOPTASE"/>
</dbReference>
<dbReference type="Pfam" id="PF00561">
    <property type="entry name" value="Abhydrolase_1"/>
    <property type="match status" value="1"/>
</dbReference>
<comment type="catalytic activity">
    <reaction evidence="1">
        <text>Release of N-terminal proline from a peptide.</text>
        <dbReference type="EC" id="3.4.11.5"/>
    </reaction>
</comment>
<protein>
    <recommendedName>
        <fullName evidence="5">Proline iminopeptidase</fullName>
        <ecNumber evidence="4">3.4.11.5</ecNumber>
    </recommendedName>
    <alternativeName>
        <fullName evidence="10">Prolyl aminopeptidase</fullName>
    </alternativeName>
</protein>
<dbReference type="EMBL" id="JANIGO010000002">
    <property type="protein sequence ID" value="MCQ8896103.1"/>
    <property type="molecule type" value="Genomic_DNA"/>
</dbReference>
<accession>A0ABT1WF04</accession>
<evidence type="ECO:0000313" key="13">
    <source>
        <dbReference type="Proteomes" id="UP001204142"/>
    </source>
</evidence>
<evidence type="ECO:0000256" key="6">
    <source>
        <dbReference type="ARBA" id="ARBA00022438"/>
    </source>
</evidence>
<gene>
    <name evidence="12" type="ORF">NQT62_06590</name>
</gene>
<feature type="domain" description="AB hydrolase-1" evidence="11">
    <location>
        <begin position="57"/>
        <end position="310"/>
    </location>
</feature>
<comment type="caution">
    <text evidence="12">The sequence shown here is derived from an EMBL/GenBank/DDBJ whole genome shotgun (WGS) entry which is preliminary data.</text>
</comment>